<dbReference type="InterPro" id="IPR015421">
    <property type="entry name" value="PyrdxlP-dep_Trfase_major"/>
</dbReference>
<dbReference type="Gene3D" id="3.90.1150.10">
    <property type="entry name" value="Aspartate Aminotransferase, domain 1"/>
    <property type="match status" value="1"/>
</dbReference>
<protein>
    <recommendedName>
        <fullName evidence="2">Aminotransferase class V domain-containing protein</fullName>
    </recommendedName>
</protein>
<gene>
    <name evidence="3" type="ORF">CVLEPA_LOCUS9189</name>
</gene>
<organism evidence="3 4">
    <name type="scientific">Clavelina lepadiformis</name>
    <name type="common">Light-bulb sea squirt</name>
    <name type="synonym">Ascidia lepadiformis</name>
    <dbReference type="NCBI Taxonomy" id="159417"/>
    <lineage>
        <taxon>Eukaryota</taxon>
        <taxon>Metazoa</taxon>
        <taxon>Chordata</taxon>
        <taxon>Tunicata</taxon>
        <taxon>Ascidiacea</taxon>
        <taxon>Aplousobranchia</taxon>
        <taxon>Clavelinidae</taxon>
        <taxon>Clavelina</taxon>
    </lineage>
</organism>
<sequence length="396" mass="45155">MDVELGSKELQEMFHQSEDKVMVNHGSYGLPPQVVTDHRFKLLQEQDEQPDVWFRLNMNKYYHEAVDAVAEFVGADKEDIFVIDNATTGINSIMKSLKFKAGTKVLMTNHTYLAVKNTIKDIEEMNGGFQRIFVDIPVPIKSEGDIIDLYEKYFSTNVDIKIAVIDHITSPSAIVLPVERLIGLCRKYNILSVIDGAHAPGQVKLNLNEMQPDFYVGNLHKWVYTARSTGFLWVSPAFRGTIYPPISSNYDQTMHHRFAYMGTRDYSAFYTIPVALQFFKDVGGLEALTSYTSGLLSWAVRLLCEALHTKPLDIPSTMKSPVMAIMSLPPLPDGVRDLTADQLTVDFWLKYAVQTCFTSFNDRLWLRISANIYNCKSDYLKLRDCLLHFFEMNPKD</sequence>
<keyword evidence="4" id="KW-1185">Reference proteome</keyword>
<dbReference type="SUPFAM" id="SSF53383">
    <property type="entry name" value="PLP-dependent transferases"/>
    <property type="match status" value="1"/>
</dbReference>
<dbReference type="Pfam" id="PF00266">
    <property type="entry name" value="Aminotran_5"/>
    <property type="match status" value="1"/>
</dbReference>
<evidence type="ECO:0000313" key="3">
    <source>
        <dbReference type="EMBL" id="CAK8678917.1"/>
    </source>
</evidence>
<dbReference type="Gene3D" id="3.40.640.10">
    <property type="entry name" value="Type I PLP-dependent aspartate aminotransferase-like (Major domain)"/>
    <property type="match status" value="1"/>
</dbReference>
<accession>A0ABP0FKM2</accession>
<dbReference type="InterPro" id="IPR015422">
    <property type="entry name" value="PyrdxlP-dep_Trfase_small"/>
</dbReference>
<dbReference type="InterPro" id="IPR015424">
    <property type="entry name" value="PyrdxlP-dep_Trfase"/>
</dbReference>
<reference evidence="3 4" key="1">
    <citation type="submission" date="2024-02" db="EMBL/GenBank/DDBJ databases">
        <authorList>
            <person name="Daric V."/>
            <person name="Darras S."/>
        </authorList>
    </citation>
    <scope>NUCLEOTIDE SEQUENCE [LARGE SCALE GENOMIC DNA]</scope>
</reference>
<dbReference type="EMBL" id="CAWYQH010000057">
    <property type="protein sequence ID" value="CAK8678917.1"/>
    <property type="molecule type" value="Genomic_DNA"/>
</dbReference>
<comment type="caution">
    <text evidence="3">The sequence shown here is derived from an EMBL/GenBank/DDBJ whole genome shotgun (WGS) entry which is preliminary data.</text>
</comment>
<dbReference type="Proteomes" id="UP001642483">
    <property type="component" value="Unassembled WGS sequence"/>
</dbReference>
<evidence type="ECO:0000313" key="4">
    <source>
        <dbReference type="Proteomes" id="UP001642483"/>
    </source>
</evidence>
<keyword evidence="1" id="KW-0663">Pyridoxal phosphate</keyword>
<evidence type="ECO:0000256" key="1">
    <source>
        <dbReference type="ARBA" id="ARBA00022898"/>
    </source>
</evidence>
<dbReference type="InterPro" id="IPR000192">
    <property type="entry name" value="Aminotrans_V_dom"/>
</dbReference>
<feature type="domain" description="Aminotransferase class V" evidence="2">
    <location>
        <begin position="58"/>
        <end position="301"/>
    </location>
</feature>
<dbReference type="PANTHER" id="PTHR43092:SF4">
    <property type="entry name" value="AMINOTRANSFERASE CLASS V DOMAIN-CONTAINING PROTEIN"/>
    <property type="match status" value="1"/>
</dbReference>
<dbReference type="PANTHER" id="PTHR43092">
    <property type="entry name" value="L-CYSTEINE DESULFHYDRASE"/>
    <property type="match status" value="1"/>
</dbReference>
<proteinExistence type="predicted"/>
<name>A0ABP0FKM2_CLALP</name>
<evidence type="ECO:0000259" key="2">
    <source>
        <dbReference type="Pfam" id="PF00266"/>
    </source>
</evidence>